<gene>
    <name evidence="2" type="ORF">QBC36DRAFT_100008</name>
</gene>
<dbReference type="AlphaFoldDB" id="A0AAN6VXR1"/>
<accession>A0AAN6VXR1</accession>
<organism evidence="2 3">
    <name type="scientific">Triangularia setosa</name>
    <dbReference type="NCBI Taxonomy" id="2587417"/>
    <lineage>
        <taxon>Eukaryota</taxon>
        <taxon>Fungi</taxon>
        <taxon>Dikarya</taxon>
        <taxon>Ascomycota</taxon>
        <taxon>Pezizomycotina</taxon>
        <taxon>Sordariomycetes</taxon>
        <taxon>Sordariomycetidae</taxon>
        <taxon>Sordariales</taxon>
        <taxon>Podosporaceae</taxon>
        <taxon>Triangularia</taxon>
    </lineage>
</organism>
<dbReference type="EMBL" id="MU866596">
    <property type="protein sequence ID" value="KAK4171275.1"/>
    <property type="molecule type" value="Genomic_DNA"/>
</dbReference>
<sequence length="601" mass="69631">MDSLPLEIICIIASHLPRPPRKPGHTGREEEKLVALNEYQRATAGLLGDDLERAVLKILKDRNDYSTKESISRLAPFATISSKWQHAVERLLFEEILLTNDELDDFNSIFSANQTHRRRFLQHLNFRIILPESSDADDTRYESDSRRRAVDQFATEAVRALFNILSTWASAPGPWFELSLGIPVAKDKTQTCRYSYVSIQGAENLPALPFIRELHMSPDDLVPASDAYRQFHPTTMFSLMEKMPSQDEVQWDYKPPGLYLALRRQLRNSFIDSLQKVQLSPAVRKIWFYGSELHEEAYPHDQRLPNLIHPHQQDPLCSTLHRVVDKHNIREFWMEGQVEPSLFWPYPETEAPPPFWQAMETLHIGCSLEAPNGRWYFKPTPGYLVNHASPSEEPLPVDNIEHMPPGYGTTDDTVRAFLYRRSLRTDRKFRGVPNDAMVAPLLVSFARAMSQMPLLKFAVLWNNPMEETWSFTLEYRAPGYQPEYEKYSGAKFPDLSKPRVIFEASSRAGAHRWRPNEDVVEIFRNVSMESHGKKAEIISWWDRKEHEEEIEDAGLADEEEYFSDEFEDDFMDGFGFEFLTDEADDSSSDEEEDSDSEEEER</sequence>
<evidence type="ECO:0000313" key="2">
    <source>
        <dbReference type="EMBL" id="KAK4171275.1"/>
    </source>
</evidence>
<reference evidence="2" key="2">
    <citation type="submission" date="2023-05" db="EMBL/GenBank/DDBJ databases">
        <authorList>
            <consortium name="Lawrence Berkeley National Laboratory"/>
            <person name="Steindorff A."/>
            <person name="Hensen N."/>
            <person name="Bonometti L."/>
            <person name="Westerberg I."/>
            <person name="Brannstrom I.O."/>
            <person name="Guillou S."/>
            <person name="Cros-Aarteil S."/>
            <person name="Calhoun S."/>
            <person name="Haridas S."/>
            <person name="Kuo A."/>
            <person name="Mondo S."/>
            <person name="Pangilinan J."/>
            <person name="Riley R."/>
            <person name="Labutti K."/>
            <person name="Andreopoulos B."/>
            <person name="Lipzen A."/>
            <person name="Chen C."/>
            <person name="Yanf M."/>
            <person name="Daum C."/>
            <person name="Ng V."/>
            <person name="Clum A."/>
            <person name="Ohm R."/>
            <person name="Martin F."/>
            <person name="Silar P."/>
            <person name="Natvig D."/>
            <person name="Lalanne C."/>
            <person name="Gautier V."/>
            <person name="Ament-Velasquez S.L."/>
            <person name="Kruys A."/>
            <person name="Hutchinson M.I."/>
            <person name="Powell A.J."/>
            <person name="Barry K."/>
            <person name="Miller A.N."/>
            <person name="Grigoriev I.V."/>
            <person name="Debuchy R."/>
            <person name="Gladieux P."/>
            <person name="Thoren M.H."/>
            <person name="Johannesson H."/>
        </authorList>
    </citation>
    <scope>NUCLEOTIDE SEQUENCE</scope>
    <source>
        <strain evidence="2">CBS 892.96</strain>
    </source>
</reference>
<comment type="caution">
    <text evidence="2">The sequence shown here is derived from an EMBL/GenBank/DDBJ whole genome shotgun (WGS) entry which is preliminary data.</text>
</comment>
<evidence type="ECO:0008006" key="4">
    <source>
        <dbReference type="Google" id="ProtNLM"/>
    </source>
</evidence>
<reference evidence="2" key="1">
    <citation type="journal article" date="2023" name="Mol. Phylogenet. Evol.">
        <title>Genome-scale phylogeny and comparative genomics of the fungal order Sordariales.</title>
        <authorList>
            <person name="Hensen N."/>
            <person name="Bonometti L."/>
            <person name="Westerberg I."/>
            <person name="Brannstrom I.O."/>
            <person name="Guillou S."/>
            <person name="Cros-Aarteil S."/>
            <person name="Calhoun S."/>
            <person name="Haridas S."/>
            <person name="Kuo A."/>
            <person name="Mondo S."/>
            <person name="Pangilinan J."/>
            <person name="Riley R."/>
            <person name="LaButti K."/>
            <person name="Andreopoulos B."/>
            <person name="Lipzen A."/>
            <person name="Chen C."/>
            <person name="Yan M."/>
            <person name="Daum C."/>
            <person name="Ng V."/>
            <person name="Clum A."/>
            <person name="Steindorff A."/>
            <person name="Ohm R.A."/>
            <person name="Martin F."/>
            <person name="Silar P."/>
            <person name="Natvig D.O."/>
            <person name="Lalanne C."/>
            <person name="Gautier V."/>
            <person name="Ament-Velasquez S.L."/>
            <person name="Kruys A."/>
            <person name="Hutchinson M.I."/>
            <person name="Powell A.J."/>
            <person name="Barry K."/>
            <person name="Miller A.N."/>
            <person name="Grigoriev I.V."/>
            <person name="Debuchy R."/>
            <person name="Gladieux P."/>
            <person name="Hiltunen Thoren M."/>
            <person name="Johannesson H."/>
        </authorList>
    </citation>
    <scope>NUCLEOTIDE SEQUENCE</scope>
    <source>
        <strain evidence="2">CBS 892.96</strain>
    </source>
</reference>
<feature type="region of interest" description="Disordered" evidence="1">
    <location>
        <begin position="579"/>
        <end position="601"/>
    </location>
</feature>
<evidence type="ECO:0000256" key="1">
    <source>
        <dbReference type="SAM" id="MobiDB-lite"/>
    </source>
</evidence>
<keyword evidence="3" id="KW-1185">Reference proteome</keyword>
<evidence type="ECO:0000313" key="3">
    <source>
        <dbReference type="Proteomes" id="UP001302321"/>
    </source>
</evidence>
<dbReference type="Proteomes" id="UP001302321">
    <property type="component" value="Unassembled WGS sequence"/>
</dbReference>
<proteinExistence type="predicted"/>
<protein>
    <recommendedName>
        <fullName evidence="4">F-box domain-containing protein</fullName>
    </recommendedName>
</protein>
<name>A0AAN6VXR1_9PEZI</name>